<evidence type="ECO:0000313" key="2">
    <source>
        <dbReference type="Proteomes" id="UP000095280"/>
    </source>
</evidence>
<proteinExistence type="predicted"/>
<protein>
    <submittedName>
        <fullName evidence="3 4">IE-1</fullName>
    </submittedName>
</protein>
<feature type="compositionally biased region" description="Basic and acidic residues" evidence="1">
    <location>
        <begin position="185"/>
        <end position="194"/>
    </location>
</feature>
<evidence type="ECO:0000256" key="1">
    <source>
        <dbReference type="SAM" id="MobiDB-lite"/>
    </source>
</evidence>
<evidence type="ECO:0000313" key="4">
    <source>
        <dbReference type="WBParaSite" id="maker-uti_cns_0006262-snap-gene-0.4-mRNA-1"/>
    </source>
</evidence>
<feature type="compositionally biased region" description="Basic and acidic residues" evidence="1">
    <location>
        <begin position="664"/>
        <end position="680"/>
    </location>
</feature>
<reference evidence="3 4" key="1">
    <citation type="submission" date="2016-11" db="UniProtKB">
        <authorList>
            <consortium name="WormBaseParasite"/>
        </authorList>
    </citation>
    <scope>IDENTIFICATION</scope>
</reference>
<feature type="region of interest" description="Disordered" evidence="1">
    <location>
        <begin position="179"/>
        <end position="201"/>
    </location>
</feature>
<feature type="region of interest" description="Disordered" evidence="1">
    <location>
        <begin position="660"/>
        <end position="680"/>
    </location>
</feature>
<keyword evidence="2" id="KW-1185">Reference proteome</keyword>
<organism evidence="2 4">
    <name type="scientific">Macrostomum lignano</name>
    <dbReference type="NCBI Taxonomy" id="282301"/>
    <lineage>
        <taxon>Eukaryota</taxon>
        <taxon>Metazoa</taxon>
        <taxon>Spiralia</taxon>
        <taxon>Lophotrochozoa</taxon>
        <taxon>Platyhelminthes</taxon>
        <taxon>Rhabditophora</taxon>
        <taxon>Macrostomorpha</taxon>
        <taxon>Macrostomida</taxon>
        <taxon>Macrostomidae</taxon>
        <taxon>Macrostomum</taxon>
    </lineage>
</organism>
<dbReference type="Proteomes" id="UP000095280">
    <property type="component" value="Unplaced"/>
</dbReference>
<dbReference type="WBParaSite" id="maker-uti_cns_0006262-snap-gene-0.4-mRNA-1">
    <property type="protein sequence ID" value="maker-uti_cns_0006262-snap-gene-0.4-mRNA-1"/>
    <property type="gene ID" value="maker-uti_cns_0006262-snap-gene-0.4"/>
</dbReference>
<sequence>MGKKTSLRDDIRQEWRTVAENLRGKRVEMYDRTKTMLNDVLIYRDMPRPDQLLPPMVEEFMENGLAMEPTETRPSIEVPEHFYNFSSPETNFMLSLLLDANDSRLRRLLNQVHTRALFKEDRYYQIVDDPTLYIRGTGCVDFPAFHNKVVMYLTATGIMIFLKCTTALTAAASIFGKGVSPRTPASEKAREARQPKRKKPQSEFAAVRQYEAKKKDKLLPLFNVYAFQYATYVHCTEGDILRFQLDYLAIKRHYYDAFPFLLQMDWRPNSPSMIMYRRRYFQFMTPFLDWVDLIRYIMKKSPTVSASTIYERMINSHNDNITLGDMKYLGQTMLECFEIRKLSKANCKLKAYYGVYVGRKILKDKEPQTHADYKEAFGQGLAVRPVIPHACSPTRRFLVHLYYYDKASMSTMAQVVSVVDFMLKQDFFSMHPLCKLSTIHLEPIIFQIYDFVWMIRKDNIGRKQYLRHETWESIRANDEAYAWYLRWDVLNCVSLLFGICQNALIKDLNESVIDRLVTLIIEVLRSSEYLESVMSYSFFDTYFGLTSTVNCVPNLQSRCVLRVLKKLPLYLVENFTSPALLGMFTHRFWRGASDQQKPPPRTLEEIGEFLVLRNRRMSMKTAAEGGGEAMSGTSAMGAGGAVTLFFREYESMPEITAEDEQAMDNDRNDNTRKEEEERVHVADYKRQETDFRYSQIFTDSFFQATGRPRIFYDENAQMKMCKQRSKELFKPQ</sequence>
<name>A0A1I8HI49_9PLAT</name>
<evidence type="ECO:0000313" key="3">
    <source>
        <dbReference type="WBParaSite" id="maker-uti_cns_0001608-snap-gene-0.37-mRNA-1"/>
    </source>
</evidence>
<accession>A0A1I8HI49</accession>
<dbReference type="WBParaSite" id="maker-uti_cns_0001608-snap-gene-0.37-mRNA-1">
    <property type="protein sequence ID" value="maker-uti_cns_0001608-snap-gene-0.37-mRNA-1"/>
    <property type="gene ID" value="maker-uti_cns_0001608-snap-gene-0.37"/>
</dbReference>
<dbReference type="AlphaFoldDB" id="A0A1I8HI49"/>